<feature type="domain" description="SHSP" evidence="5">
    <location>
        <begin position="83"/>
        <end position="203"/>
    </location>
</feature>
<keyword evidence="7" id="KW-1185">Reference proteome</keyword>
<keyword evidence="4" id="KW-0732">Signal</keyword>
<dbReference type="EMBL" id="AONC01000076">
    <property type="protein sequence ID" value="EXJ13298.1"/>
    <property type="molecule type" value="Genomic_DNA"/>
</dbReference>
<evidence type="ECO:0000256" key="3">
    <source>
        <dbReference type="SAM" id="MobiDB-lite"/>
    </source>
</evidence>
<dbReference type="RefSeq" id="WP_043757541.1">
    <property type="nucleotide sequence ID" value="NZ_AONC01000076.1"/>
</dbReference>
<feature type="signal peptide" evidence="4">
    <location>
        <begin position="1"/>
        <end position="20"/>
    </location>
</feature>
<reference evidence="6 7" key="1">
    <citation type="submission" date="2012-11" db="EMBL/GenBank/DDBJ databases">
        <title>Genome assembly of Thiorhodococcus sp. AK35.</title>
        <authorList>
            <person name="Nupur N."/>
            <person name="Khatri I."/>
            <person name="Subramanian S."/>
            <person name="Pinnaka A."/>
        </authorList>
    </citation>
    <scope>NUCLEOTIDE SEQUENCE [LARGE SCALE GENOMIC DNA]</scope>
    <source>
        <strain evidence="6 7">AK35</strain>
    </source>
</reference>
<organism evidence="6 7">
    <name type="scientific">Imhoffiella purpurea</name>
    <dbReference type="NCBI Taxonomy" id="1249627"/>
    <lineage>
        <taxon>Bacteria</taxon>
        <taxon>Pseudomonadati</taxon>
        <taxon>Pseudomonadota</taxon>
        <taxon>Gammaproteobacteria</taxon>
        <taxon>Chromatiales</taxon>
        <taxon>Chromatiaceae</taxon>
        <taxon>Imhoffiella</taxon>
    </lineage>
</organism>
<dbReference type="CDD" id="cd06464">
    <property type="entry name" value="ACD_sHsps-like"/>
    <property type="match status" value="1"/>
</dbReference>
<feature type="compositionally biased region" description="Low complexity" evidence="3">
    <location>
        <begin position="150"/>
        <end position="163"/>
    </location>
</feature>
<name>W9V1F5_9GAMM</name>
<dbReference type="InterPro" id="IPR008978">
    <property type="entry name" value="HSP20-like_chaperone"/>
</dbReference>
<dbReference type="eggNOG" id="COG0071">
    <property type="taxonomic scope" value="Bacteria"/>
</dbReference>
<feature type="chain" id="PRO_5004929922" description="SHSP domain-containing protein" evidence="4">
    <location>
        <begin position="21"/>
        <end position="203"/>
    </location>
</feature>
<dbReference type="Pfam" id="PF00011">
    <property type="entry name" value="HSP20"/>
    <property type="match status" value="1"/>
</dbReference>
<evidence type="ECO:0000256" key="4">
    <source>
        <dbReference type="SAM" id="SignalP"/>
    </source>
</evidence>
<dbReference type="PROSITE" id="PS01031">
    <property type="entry name" value="SHSP"/>
    <property type="match status" value="1"/>
</dbReference>
<comment type="similarity">
    <text evidence="1 2">Belongs to the small heat shock protein (HSP20) family.</text>
</comment>
<evidence type="ECO:0000313" key="6">
    <source>
        <dbReference type="EMBL" id="EXJ13298.1"/>
    </source>
</evidence>
<evidence type="ECO:0000256" key="1">
    <source>
        <dbReference type="PROSITE-ProRule" id="PRU00285"/>
    </source>
</evidence>
<feature type="region of interest" description="Disordered" evidence="3">
    <location>
        <begin position="50"/>
        <end position="73"/>
    </location>
</feature>
<evidence type="ECO:0000256" key="2">
    <source>
        <dbReference type="RuleBase" id="RU003616"/>
    </source>
</evidence>
<feature type="region of interest" description="Disordered" evidence="3">
    <location>
        <begin position="138"/>
        <end position="164"/>
    </location>
</feature>
<sequence length="203" mass="21868">MRKIPLIAATLVALPGLALAWTPYGPVPYGYPEPAPYSMPFYGSAGPGYPGSPGSVPQPPGVPDAQSAPSVPEARVLPQGIPQRSLPLWPRLEIRRAMQGGDYVVDVLLQNIEPDAVEIHPSGNALVIRYGTERHLDRQNERPDGSYSHRYSVSRGSASRRVGLPGDADLNAMSTEIEDGRIQIRIPRAANPNAGWPSPSARH</sequence>
<dbReference type="Proteomes" id="UP000019460">
    <property type="component" value="Unassembled WGS sequence"/>
</dbReference>
<proteinExistence type="inferred from homology"/>
<protein>
    <recommendedName>
        <fullName evidence="5">SHSP domain-containing protein</fullName>
    </recommendedName>
</protein>
<comment type="caution">
    <text evidence="6">The sequence shown here is derived from an EMBL/GenBank/DDBJ whole genome shotgun (WGS) entry which is preliminary data.</text>
</comment>
<evidence type="ECO:0000259" key="5">
    <source>
        <dbReference type="PROSITE" id="PS01031"/>
    </source>
</evidence>
<dbReference type="STRING" id="1249627.D779_3889"/>
<dbReference type="AlphaFoldDB" id="W9V1F5"/>
<gene>
    <name evidence="6" type="ORF">D779_3889</name>
</gene>
<dbReference type="InterPro" id="IPR002068">
    <property type="entry name" value="A-crystallin/Hsp20_dom"/>
</dbReference>
<accession>W9V1F5</accession>
<dbReference type="Gene3D" id="2.60.40.790">
    <property type="match status" value="1"/>
</dbReference>
<evidence type="ECO:0000313" key="7">
    <source>
        <dbReference type="Proteomes" id="UP000019460"/>
    </source>
</evidence>
<dbReference type="SUPFAM" id="SSF49764">
    <property type="entry name" value="HSP20-like chaperones"/>
    <property type="match status" value="1"/>
</dbReference>
<dbReference type="OrthoDB" id="5771350at2"/>